<evidence type="ECO:0000313" key="1">
    <source>
        <dbReference type="EMBL" id="KAI3360335.1"/>
    </source>
</evidence>
<dbReference type="Proteomes" id="UP000831701">
    <property type="component" value="Chromosome 17"/>
</dbReference>
<sequence>MLIHSLWSEGQRIFRTLGPATSYADCVALLAGHFAAPQSVIVRRIVFRQRRQRPGESVHHYAADLRCLASLCKFGRLEEEMIRDKLAEHTIDTKLREKLFMSPDDLSLVKAVELAFQLESAALLTSRLTAPDAAPSHSAQLAQTVTPVPQPRPRSRRARGERCGVTGCHSTSALCPTTIHSVGSCAKPFKWCTVEVDGVCLPLLLDTAASRSLLSESTVRRLFPQQLIKAGAEELYGYGHTRIGMVGTCTFSVRYGYRFLPAFTFQVSRHGANLLGFDLFCALGFSITDNTGTAILTVTTPWQQRWPSLFTGLGCLTAFNHQPLIDSTVSPVIQPLRRLPLSLRDDACHDRAAEAAGRWHHRAGRCFALDL</sequence>
<organism evidence="1 2">
    <name type="scientific">Scortum barcoo</name>
    <name type="common">barcoo grunter</name>
    <dbReference type="NCBI Taxonomy" id="214431"/>
    <lineage>
        <taxon>Eukaryota</taxon>
        <taxon>Metazoa</taxon>
        <taxon>Chordata</taxon>
        <taxon>Craniata</taxon>
        <taxon>Vertebrata</taxon>
        <taxon>Euteleostomi</taxon>
        <taxon>Actinopterygii</taxon>
        <taxon>Neopterygii</taxon>
        <taxon>Teleostei</taxon>
        <taxon>Neoteleostei</taxon>
        <taxon>Acanthomorphata</taxon>
        <taxon>Eupercaria</taxon>
        <taxon>Centrarchiformes</taxon>
        <taxon>Terapontoidei</taxon>
        <taxon>Terapontidae</taxon>
        <taxon>Scortum</taxon>
    </lineage>
</organism>
<name>A0ACB8VX86_9TELE</name>
<comment type="caution">
    <text evidence="1">The sequence shown here is derived from an EMBL/GenBank/DDBJ whole genome shotgun (WGS) entry which is preliminary data.</text>
</comment>
<reference evidence="1" key="1">
    <citation type="submission" date="2022-04" db="EMBL/GenBank/DDBJ databases">
        <title>Jade perch genome.</title>
        <authorList>
            <person name="Chao B."/>
        </authorList>
    </citation>
    <scope>NUCLEOTIDE SEQUENCE</scope>
    <source>
        <strain evidence="1">CB-2022</strain>
    </source>
</reference>
<proteinExistence type="predicted"/>
<evidence type="ECO:0000313" key="2">
    <source>
        <dbReference type="Proteomes" id="UP000831701"/>
    </source>
</evidence>
<dbReference type="EMBL" id="CM041547">
    <property type="protein sequence ID" value="KAI3360335.1"/>
    <property type="molecule type" value="Genomic_DNA"/>
</dbReference>
<gene>
    <name evidence="1" type="ORF">L3Q82_014649</name>
</gene>
<protein>
    <submittedName>
        <fullName evidence="1">Uncharacterized protein</fullName>
    </submittedName>
</protein>
<keyword evidence="2" id="KW-1185">Reference proteome</keyword>
<accession>A0ACB8VX86</accession>